<dbReference type="HOGENOM" id="CLU_2012690_0_0_11"/>
<evidence type="ECO:0000313" key="2">
    <source>
        <dbReference type="EMBL" id="EFM46085.1"/>
    </source>
</evidence>
<comment type="caution">
    <text evidence="2">The sequence shown here is derived from an EMBL/GenBank/DDBJ whole genome shotgun (WGS) entry which is preliminary data.</text>
</comment>
<dbReference type="InterPro" id="IPR001387">
    <property type="entry name" value="Cro/C1-type_HTH"/>
</dbReference>
<organism evidence="2 3">
    <name type="scientific">Mobiluncus mulieris ATCC 35239</name>
    <dbReference type="NCBI Taxonomy" id="871571"/>
    <lineage>
        <taxon>Bacteria</taxon>
        <taxon>Bacillati</taxon>
        <taxon>Actinomycetota</taxon>
        <taxon>Actinomycetes</taxon>
        <taxon>Actinomycetales</taxon>
        <taxon>Actinomycetaceae</taxon>
        <taxon>Mobiluncus</taxon>
    </lineage>
</organism>
<dbReference type="PROSITE" id="PS50943">
    <property type="entry name" value="HTH_CROC1"/>
    <property type="match status" value="1"/>
</dbReference>
<name>E0QR92_9ACTO</name>
<dbReference type="EMBL" id="AEET01000032">
    <property type="protein sequence ID" value="EFM46085.1"/>
    <property type="molecule type" value="Genomic_DNA"/>
</dbReference>
<evidence type="ECO:0000313" key="3">
    <source>
        <dbReference type="Proteomes" id="UP000003045"/>
    </source>
</evidence>
<dbReference type="Proteomes" id="UP000003045">
    <property type="component" value="Unassembled WGS sequence"/>
</dbReference>
<accession>E0QR92</accession>
<dbReference type="Pfam" id="PF01381">
    <property type="entry name" value="HTH_3"/>
    <property type="match status" value="1"/>
</dbReference>
<dbReference type="STRING" id="871571.HMPREF0580_1407"/>
<keyword evidence="3" id="KW-1185">Reference proteome</keyword>
<protein>
    <submittedName>
        <fullName evidence="2">DNA-binding helix-turn-helix protein</fullName>
    </submittedName>
</protein>
<proteinExistence type="predicted"/>
<gene>
    <name evidence="2" type="primary">hipB2</name>
    <name evidence="2" type="ORF">HMPREF0580_1407</name>
</gene>
<dbReference type="GO" id="GO:0003677">
    <property type="term" value="F:DNA binding"/>
    <property type="evidence" value="ECO:0007669"/>
    <property type="project" value="UniProtKB-KW"/>
</dbReference>
<dbReference type="AlphaFoldDB" id="E0QR92"/>
<dbReference type="SUPFAM" id="SSF47413">
    <property type="entry name" value="lambda repressor-like DNA-binding domains"/>
    <property type="match status" value="1"/>
</dbReference>
<feature type="domain" description="HTH cro/C1-type" evidence="1">
    <location>
        <begin position="33"/>
        <end position="87"/>
    </location>
</feature>
<dbReference type="SMART" id="SM00530">
    <property type="entry name" value="HTH_XRE"/>
    <property type="match status" value="1"/>
</dbReference>
<dbReference type="Gene3D" id="1.10.260.40">
    <property type="entry name" value="lambda repressor-like DNA-binding domains"/>
    <property type="match status" value="1"/>
</dbReference>
<sequence>MSNAIAVRRVRLADMARKPREIRELDKALSAILKAIWIKSGLLQKDLGDEIGVSQDRISTVLRGLSPIGVGEADALCQALGLDLLPVLAAAEWMVYGQPPEGFTRQEQIDVAALFEAAARYRD</sequence>
<evidence type="ECO:0000259" key="1">
    <source>
        <dbReference type="PROSITE" id="PS50943"/>
    </source>
</evidence>
<reference evidence="2" key="1">
    <citation type="submission" date="2010-08" db="EMBL/GenBank/DDBJ databases">
        <authorList>
            <person name="Muzny D."/>
            <person name="Qin X."/>
            <person name="Deng J."/>
            <person name="Jiang H."/>
            <person name="Liu Y."/>
            <person name="Qu J."/>
            <person name="Song X.-Z."/>
            <person name="Zhang L."/>
            <person name="Thornton R."/>
            <person name="Coyle M."/>
            <person name="Francisco L."/>
            <person name="Jackson L."/>
            <person name="Javaid M."/>
            <person name="Korchina V."/>
            <person name="Kovar C."/>
            <person name="Mata R."/>
            <person name="Mathew T."/>
            <person name="Ngo R."/>
            <person name="Nguyen L."/>
            <person name="Nguyen N."/>
            <person name="Okwuonu G."/>
            <person name="Ongeri F."/>
            <person name="Pham C."/>
            <person name="Simmons D."/>
            <person name="Wilczek-Boney K."/>
            <person name="Hale W."/>
            <person name="Jakkamsetti A."/>
            <person name="Pham P."/>
            <person name="Ruth R."/>
            <person name="San Lucas F."/>
            <person name="Warren J."/>
            <person name="Zhang J."/>
            <person name="Zhao Z."/>
            <person name="Zhou C."/>
            <person name="Zhu D."/>
            <person name="Lee S."/>
            <person name="Bess C."/>
            <person name="Blankenburg K."/>
            <person name="Forbes L."/>
            <person name="Fu Q."/>
            <person name="Gubbala S."/>
            <person name="Hirani K."/>
            <person name="Jayaseelan J.C."/>
            <person name="Lara F."/>
            <person name="Munidasa M."/>
            <person name="Palculict T."/>
            <person name="Patil S."/>
            <person name="Pu L.-L."/>
            <person name="Saada N."/>
            <person name="Tang L."/>
            <person name="Weissenberger G."/>
            <person name="Zhu Y."/>
            <person name="Hemphill L."/>
            <person name="Shang Y."/>
            <person name="Youmans B."/>
            <person name="Ayvaz T."/>
            <person name="Ross M."/>
            <person name="Santibanez J."/>
            <person name="Aqrawi P."/>
            <person name="Gross S."/>
            <person name="Joshi V."/>
            <person name="Fowler G."/>
            <person name="Nazareth L."/>
            <person name="Reid J."/>
            <person name="Worley K."/>
            <person name="Petrosino J."/>
            <person name="Highlander S."/>
            <person name="Gibbs R."/>
        </authorList>
    </citation>
    <scope>NUCLEOTIDE SEQUENCE [LARGE SCALE GENOMIC DNA]</scope>
    <source>
        <strain evidence="2">ATCC 35239</strain>
    </source>
</reference>
<keyword evidence="2" id="KW-0238">DNA-binding</keyword>
<dbReference type="CDD" id="cd00093">
    <property type="entry name" value="HTH_XRE"/>
    <property type="match status" value="1"/>
</dbReference>
<dbReference type="InterPro" id="IPR010982">
    <property type="entry name" value="Lambda_DNA-bd_dom_sf"/>
</dbReference>